<dbReference type="Gene3D" id="3.40.50.1010">
    <property type="entry name" value="5'-nuclease"/>
    <property type="match status" value="1"/>
</dbReference>
<keyword evidence="2" id="KW-1277">Toxin-antitoxin system</keyword>
<dbReference type="RefSeq" id="WP_214442135.1">
    <property type="nucleotide sequence ID" value="NZ_JAECZB010000102.1"/>
</dbReference>
<keyword evidence="5" id="KW-0378">Hydrolase</keyword>
<dbReference type="PANTHER" id="PTHR33653:SF1">
    <property type="entry name" value="RIBONUCLEASE VAPC2"/>
    <property type="match status" value="1"/>
</dbReference>
<accession>A0A8J7L6P1</accession>
<evidence type="ECO:0000256" key="5">
    <source>
        <dbReference type="ARBA" id="ARBA00022801"/>
    </source>
</evidence>
<evidence type="ECO:0000256" key="2">
    <source>
        <dbReference type="ARBA" id="ARBA00022649"/>
    </source>
</evidence>
<keyword evidence="6" id="KW-0460">Magnesium</keyword>
<name>A0A8J7L6P1_9CYAN</name>
<dbReference type="GO" id="GO:0046872">
    <property type="term" value="F:metal ion binding"/>
    <property type="evidence" value="ECO:0007669"/>
    <property type="project" value="UniProtKB-KW"/>
</dbReference>
<dbReference type="Pfam" id="PF01850">
    <property type="entry name" value="PIN"/>
    <property type="match status" value="1"/>
</dbReference>
<organism evidence="9 10">
    <name type="scientific">Atlanticothrix silvestris CENA357</name>
    <dbReference type="NCBI Taxonomy" id="1725252"/>
    <lineage>
        <taxon>Bacteria</taxon>
        <taxon>Bacillati</taxon>
        <taxon>Cyanobacteriota</taxon>
        <taxon>Cyanophyceae</taxon>
        <taxon>Nostocales</taxon>
        <taxon>Nodulariaceae</taxon>
        <taxon>Atlanticothrix</taxon>
        <taxon>Atlanticothrix silvestris</taxon>
    </lineage>
</organism>
<dbReference type="PANTHER" id="PTHR33653">
    <property type="entry name" value="RIBONUCLEASE VAPC2"/>
    <property type="match status" value="1"/>
</dbReference>
<evidence type="ECO:0000313" key="9">
    <source>
        <dbReference type="EMBL" id="MBH8555932.1"/>
    </source>
</evidence>
<evidence type="ECO:0000256" key="1">
    <source>
        <dbReference type="ARBA" id="ARBA00001946"/>
    </source>
</evidence>
<evidence type="ECO:0000256" key="6">
    <source>
        <dbReference type="ARBA" id="ARBA00022842"/>
    </source>
</evidence>
<evidence type="ECO:0000256" key="4">
    <source>
        <dbReference type="ARBA" id="ARBA00022723"/>
    </source>
</evidence>
<dbReference type="GO" id="GO:0004518">
    <property type="term" value="F:nuclease activity"/>
    <property type="evidence" value="ECO:0007669"/>
    <property type="project" value="UniProtKB-KW"/>
</dbReference>
<evidence type="ECO:0000313" key="10">
    <source>
        <dbReference type="Proteomes" id="UP000599391"/>
    </source>
</evidence>
<comment type="cofactor">
    <cofactor evidence="1">
        <name>Mg(2+)</name>
        <dbReference type="ChEBI" id="CHEBI:18420"/>
    </cofactor>
</comment>
<reference evidence="9 10" key="1">
    <citation type="journal article" date="2021" name="Int. J. Syst. Evol. Microbiol.">
        <title>Amazonocrinis nigriterrae gen. nov., sp. nov., Atlanticothrix silvestris gen. nov., sp. nov. and Dendronalium phyllosphericum gen. nov., sp. nov., nostocacean cyanobacteria from Brazilian environments.</title>
        <authorList>
            <person name="Alvarenga D.O."/>
            <person name="Andreote A.P.D."/>
            <person name="Branco L.H.Z."/>
            <person name="Delbaje E."/>
            <person name="Cruz R.B."/>
            <person name="Varani A.M."/>
            <person name="Fiore M.F."/>
        </authorList>
    </citation>
    <scope>NUCLEOTIDE SEQUENCE [LARGE SCALE GENOMIC DNA]</scope>
    <source>
        <strain evidence="9 10">CENA357</strain>
    </source>
</reference>
<proteinExistence type="inferred from homology"/>
<dbReference type="AlphaFoldDB" id="A0A8J7L6P1"/>
<dbReference type="InterPro" id="IPR029060">
    <property type="entry name" value="PIN-like_dom_sf"/>
</dbReference>
<keyword evidence="4" id="KW-0479">Metal-binding</keyword>
<dbReference type="InterPro" id="IPR050556">
    <property type="entry name" value="Type_II_TA_system_RNase"/>
</dbReference>
<keyword evidence="3" id="KW-0540">Nuclease</keyword>
<evidence type="ECO:0000256" key="3">
    <source>
        <dbReference type="ARBA" id="ARBA00022722"/>
    </source>
</evidence>
<evidence type="ECO:0000259" key="8">
    <source>
        <dbReference type="Pfam" id="PF01850"/>
    </source>
</evidence>
<feature type="domain" description="PIN" evidence="8">
    <location>
        <begin position="3"/>
        <end position="123"/>
    </location>
</feature>
<dbReference type="SUPFAM" id="SSF88723">
    <property type="entry name" value="PIN domain-like"/>
    <property type="match status" value="1"/>
</dbReference>
<dbReference type="GO" id="GO:0016787">
    <property type="term" value="F:hydrolase activity"/>
    <property type="evidence" value="ECO:0007669"/>
    <property type="project" value="UniProtKB-KW"/>
</dbReference>
<protein>
    <submittedName>
        <fullName evidence="9">PIN domain-containing protein</fullName>
    </submittedName>
</protein>
<dbReference type="Proteomes" id="UP000599391">
    <property type="component" value="Unassembled WGS sequence"/>
</dbReference>
<comment type="similarity">
    <text evidence="7">Belongs to the PINc/VapC protein family.</text>
</comment>
<keyword evidence="10" id="KW-1185">Reference proteome</keyword>
<sequence length="142" mass="16363">MKVIVDTSVWSLALRRDEKMNNSHHVALFRELITDGRVVLLGAVRQEILSGIRQPNQYNQLKNYLSGFPNLELDIKDYELAAEFYNTCLHQGIKGTNTDFLICAVAVRRNYSILTTNKDFDNFNQHIPIKLVKCIEDFTQSD</sequence>
<dbReference type="InterPro" id="IPR002716">
    <property type="entry name" value="PIN_dom"/>
</dbReference>
<dbReference type="EMBL" id="JAECZB010000102">
    <property type="protein sequence ID" value="MBH8555932.1"/>
    <property type="molecule type" value="Genomic_DNA"/>
</dbReference>
<evidence type="ECO:0000256" key="7">
    <source>
        <dbReference type="ARBA" id="ARBA00038093"/>
    </source>
</evidence>
<comment type="caution">
    <text evidence="9">The sequence shown here is derived from an EMBL/GenBank/DDBJ whole genome shotgun (WGS) entry which is preliminary data.</text>
</comment>
<gene>
    <name evidence="9" type="ORF">I8751_27050</name>
</gene>